<keyword evidence="7" id="KW-1185">Reference proteome</keyword>
<evidence type="ECO:0000256" key="3">
    <source>
        <dbReference type="PIRNR" id="PIRNR036492"/>
    </source>
</evidence>
<dbReference type="Gene3D" id="3.40.309.10">
    <property type="entry name" value="Aldehyde Dehydrogenase, Chain A, domain 2"/>
    <property type="match status" value="1"/>
</dbReference>
<dbReference type="GO" id="GO:0005737">
    <property type="term" value="C:cytoplasm"/>
    <property type="evidence" value="ECO:0007669"/>
    <property type="project" value="TreeGrafter"/>
</dbReference>
<evidence type="ECO:0000313" key="6">
    <source>
        <dbReference type="EMBL" id="RYR28327.1"/>
    </source>
</evidence>
<dbReference type="InterPro" id="IPR016162">
    <property type="entry name" value="Ald_DH_N"/>
</dbReference>
<keyword evidence="2 3" id="KW-0560">Oxidoreductase</keyword>
<evidence type="ECO:0000256" key="2">
    <source>
        <dbReference type="ARBA" id="ARBA00023002"/>
    </source>
</evidence>
<organism evidence="6 7">
    <name type="scientific">Arachis hypogaea</name>
    <name type="common">Peanut</name>
    <dbReference type="NCBI Taxonomy" id="3818"/>
    <lineage>
        <taxon>Eukaryota</taxon>
        <taxon>Viridiplantae</taxon>
        <taxon>Streptophyta</taxon>
        <taxon>Embryophyta</taxon>
        <taxon>Tracheophyta</taxon>
        <taxon>Spermatophyta</taxon>
        <taxon>Magnoliopsida</taxon>
        <taxon>eudicotyledons</taxon>
        <taxon>Gunneridae</taxon>
        <taxon>Pentapetalae</taxon>
        <taxon>rosids</taxon>
        <taxon>fabids</taxon>
        <taxon>Fabales</taxon>
        <taxon>Fabaceae</taxon>
        <taxon>Papilionoideae</taxon>
        <taxon>50 kb inversion clade</taxon>
        <taxon>dalbergioids sensu lato</taxon>
        <taxon>Dalbergieae</taxon>
        <taxon>Pterocarpus clade</taxon>
        <taxon>Arachis</taxon>
    </lineage>
</organism>
<dbReference type="InterPro" id="IPR012394">
    <property type="entry name" value="Aldehyde_DH_NAD(P)"/>
</dbReference>
<dbReference type="Proteomes" id="UP000289738">
    <property type="component" value="Chromosome B01"/>
</dbReference>
<evidence type="ECO:0000313" key="7">
    <source>
        <dbReference type="Proteomes" id="UP000289738"/>
    </source>
</evidence>
<feature type="domain" description="Aldehyde dehydrogenase" evidence="5">
    <location>
        <begin position="139"/>
        <end position="456"/>
    </location>
</feature>
<sequence>MEINGEFLEESVRELRQYFRSGSTRSVTWRKNQLTALLDLVHKNEDAISESLYQDLGKHPVEAFRDEIGAIGKSATYSLSCSDIPLLFFPAKGEVLAEPLVSFFDFFLLCLFDERFSYQQKISIEALNVPMSYLFLTIVLALDPLIGAIAAGNVVVIKPSEQAPACSSFLANTIPRYLDSNAIRVIEGGAAVSQQLLLQKWDKIFFTGSPRVARFVMSAAAKNLTPVTLELGGKCPAILDSLTNPSDFKLAVKRIVGGKWGPCSGQACIGIDYVLVEEKVSSHLVELLKKIVRRFYGDNPLESKVISRIVNKQNFTRLCNLLKDPLVAASIVHGGSVEEKHLFIEPTILLDPPLDADVMTEEIFGPLLPIITVNKIGESIEFINSRPKPLAIYAFTKDETLKRRILTETSSGSVTFNDTMVQFLCDTLPFGGVGQSGFGRYHGKYSFDTFSHEKAVMHRSLCLEIEPRYPPWSKFKLEFLRLAYKLNYFGLLLHILGLKRYK</sequence>
<comment type="similarity">
    <text evidence="1 3">Belongs to the aldehyde dehydrogenase family.</text>
</comment>
<dbReference type="SUPFAM" id="SSF53720">
    <property type="entry name" value="ALDH-like"/>
    <property type="match status" value="1"/>
</dbReference>
<dbReference type="STRING" id="3818.A0A445APG4"/>
<dbReference type="FunFam" id="3.40.309.10:FF:000003">
    <property type="entry name" value="Aldehyde dehydrogenase"/>
    <property type="match status" value="1"/>
</dbReference>
<dbReference type="GO" id="GO:0004029">
    <property type="term" value="F:aldehyde dehydrogenase (NAD+) activity"/>
    <property type="evidence" value="ECO:0007669"/>
    <property type="project" value="TreeGrafter"/>
</dbReference>
<dbReference type="InterPro" id="IPR016161">
    <property type="entry name" value="Ald_DH/histidinol_DH"/>
</dbReference>
<feature type="active site" evidence="4">
    <location>
        <position position="268"/>
    </location>
</feature>
<dbReference type="GO" id="GO:0006081">
    <property type="term" value="P:aldehyde metabolic process"/>
    <property type="evidence" value="ECO:0007669"/>
    <property type="project" value="InterPro"/>
</dbReference>
<gene>
    <name evidence="6" type="ORF">Ahy_B01g052442</name>
</gene>
<comment type="caution">
    <text evidence="6">The sequence shown here is derived from an EMBL/GenBank/DDBJ whole genome shotgun (WGS) entry which is preliminary data.</text>
</comment>
<evidence type="ECO:0000256" key="1">
    <source>
        <dbReference type="ARBA" id="ARBA00009986"/>
    </source>
</evidence>
<dbReference type="Pfam" id="PF00171">
    <property type="entry name" value="Aldedh"/>
    <property type="match status" value="1"/>
</dbReference>
<evidence type="ECO:0000259" key="5">
    <source>
        <dbReference type="Pfam" id="PF00171"/>
    </source>
</evidence>
<dbReference type="AlphaFoldDB" id="A0A445APG4"/>
<name>A0A445APG4_ARAHY</name>
<feature type="active site" evidence="4">
    <location>
        <position position="230"/>
    </location>
</feature>
<accession>A0A445APG4</accession>
<dbReference type="InterPro" id="IPR015590">
    <property type="entry name" value="Aldehyde_DH_dom"/>
</dbReference>
<evidence type="ECO:0000256" key="4">
    <source>
        <dbReference type="PIRSR" id="PIRSR036492-1"/>
    </source>
</evidence>
<proteinExistence type="inferred from homology"/>
<dbReference type="Gene3D" id="3.40.605.10">
    <property type="entry name" value="Aldehyde Dehydrogenase, Chain A, domain 1"/>
    <property type="match status" value="2"/>
</dbReference>
<dbReference type="PANTHER" id="PTHR43570">
    <property type="entry name" value="ALDEHYDE DEHYDROGENASE"/>
    <property type="match status" value="1"/>
</dbReference>
<dbReference type="PANTHER" id="PTHR43570:SF17">
    <property type="entry name" value="ALDEHYDE DEHYDROGENASE FAMILY 3 MEMBER F1"/>
    <property type="match status" value="1"/>
</dbReference>
<protein>
    <recommendedName>
        <fullName evidence="3">Aldehyde dehydrogenase</fullName>
    </recommendedName>
</protein>
<dbReference type="EMBL" id="SDMP01000011">
    <property type="protein sequence ID" value="RYR28327.1"/>
    <property type="molecule type" value="Genomic_DNA"/>
</dbReference>
<dbReference type="PIRSF" id="PIRSF036492">
    <property type="entry name" value="ALDH"/>
    <property type="match status" value="1"/>
</dbReference>
<reference evidence="6 7" key="1">
    <citation type="submission" date="2019-01" db="EMBL/GenBank/DDBJ databases">
        <title>Sequencing of cultivated peanut Arachis hypogaea provides insights into genome evolution and oil improvement.</title>
        <authorList>
            <person name="Chen X."/>
        </authorList>
    </citation>
    <scope>NUCLEOTIDE SEQUENCE [LARGE SCALE GENOMIC DNA]</scope>
    <source>
        <strain evidence="7">cv. Fuhuasheng</strain>
        <tissue evidence="6">Leaves</tissue>
    </source>
</reference>
<dbReference type="InterPro" id="IPR016163">
    <property type="entry name" value="Ald_DH_C"/>
</dbReference>